<dbReference type="PANTHER" id="PTHR34415:SF1">
    <property type="entry name" value="INTEGRASE CATALYTIC DOMAIN-CONTAINING PROTEIN"/>
    <property type="match status" value="1"/>
</dbReference>
<dbReference type="AlphaFoldDB" id="A0A9P0CYA8"/>
<feature type="domain" description="DUF7869" evidence="1">
    <location>
        <begin position="153"/>
        <end position="259"/>
    </location>
</feature>
<evidence type="ECO:0000259" key="1">
    <source>
        <dbReference type="Pfam" id="PF25273"/>
    </source>
</evidence>
<protein>
    <recommendedName>
        <fullName evidence="1">DUF7869 domain-containing protein</fullName>
    </recommendedName>
</protein>
<organism evidence="2 3">
    <name type="scientific">Psylliodes chrysocephalus</name>
    <dbReference type="NCBI Taxonomy" id="3402493"/>
    <lineage>
        <taxon>Eukaryota</taxon>
        <taxon>Metazoa</taxon>
        <taxon>Ecdysozoa</taxon>
        <taxon>Arthropoda</taxon>
        <taxon>Hexapoda</taxon>
        <taxon>Insecta</taxon>
        <taxon>Pterygota</taxon>
        <taxon>Neoptera</taxon>
        <taxon>Endopterygota</taxon>
        <taxon>Coleoptera</taxon>
        <taxon>Polyphaga</taxon>
        <taxon>Cucujiformia</taxon>
        <taxon>Chrysomeloidea</taxon>
        <taxon>Chrysomelidae</taxon>
        <taxon>Galerucinae</taxon>
        <taxon>Alticini</taxon>
        <taxon>Psylliodes</taxon>
    </lineage>
</organism>
<evidence type="ECO:0000313" key="2">
    <source>
        <dbReference type="EMBL" id="CAH1108525.1"/>
    </source>
</evidence>
<dbReference type="Proteomes" id="UP001153636">
    <property type="component" value="Chromosome 3"/>
</dbReference>
<dbReference type="InterPro" id="IPR057191">
    <property type="entry name" value="DUF7869"/>
</dbReference>
<name>A0A9P0CYA8_9CUCU</name>
<gene>
    <name evidence="2" type="ORF">PSYICH_LOCUS9243</name>
</gene>
<accession>A0A9P0CYA8</accession>
<dbReference type="Pfam" id="PF25273">
    <property type="entry name" value="DUF7869"/>
    <property type="match status" value="1"/>
</dbReference>
<sequence>MHTMFKELHPNNKISYESYRQVFCRDFNISFGYPRTDPCSACDEFIVKIKNLESGKLENTENLQISMEIKRLTTENTLHKKKAEMFYSRKKMAKKNSRKNSNTEAICMDFAKNLQVPNISTNYIYYKRQLSVYAFNVHVLSTSGSNFYVYSESKGKKGPDNVCSLLHNFIYSHLDPEVKHLKIFCDSCSGQQKNFAFFRFLHNLVNNEKRLESVVVTFPIRGHSYMECDKNFGLVNKKSRAEVPEDWLQILEDARHSLTPFNVINVNHTLFRSWTKFLDNSYPKKSSFPSRPIREINIQRGALLQYRTTYNGAWESASLQVKRRKSSRLPVCHLKDNEFRLPEYSYEGQLPISAEKFRDIQHLKKFCSRAAQEFFANLPHQ</sequence>
<dbReference type="EMBL" id="OV651815">
    <property type="protein sequence ID" value="CAH1108525.1"/>
    <property type="molecule type" value="Genomic_DNA"/>
</dbReference>
<evidence type="ECO:0000313" key="3">
    <source>
        <dbReference type="Proteomes" id="UP001153636"/>
    </source>
</evidence>
<dbReference type="OrthoDB" id="6753455at2759"/>
<dbReference type="PANTHER" id="PTHR34415">
    <property type="entry name" value="INTEGRASE CATALYTIC DOMAIN-CONTAINING PROTEIN"/>
    <property type="match status" value="1"/>
</dbReference>
<proteinExistence type="predicted"/>
<keyword evidence="3" id="KW-1185">Reference proteome</keyword>
<reference evidence="2" key="1">
    <citation type="submission" date="2022-01" db="EMBL/GenBank/DDBJ databases">
        <authorList>
            <person name="King R."/>
        </authorList>
    </citation>
    <scope>NUCLEOTIDE SEQUENCE</scope>
</reference>